<name>A0A1Y1KS72_PHOPY</name>
<proteinExistence type="predicted"/>
<dbReference type="Pfam" id="PF00665">
    <property type="entry name" value="rve"/>
    <property type="match status" value="1"/>
</dbReference>
<sequence>MQSIDTPLPTIDYEDFSCQQRSDIELHPYLNQANKFSPPGFPDVNIFCDKEKRPYVPTPYRTLIFKKIHHMAHPSARKTTSLICQRFVWPKMRSDIKLWCRQCLDCQRSKVHRHTLSPPGQFTVESLRFNHVHLDLVGPLPPNLGYTYALTLIDRYTAWPEVIPLSDITAESVARKFISEWVARFGIPEKITTDRGRQFESTLFAEINRMLGIKHLRTTAYHPQANGKVERLHRTLKAAIKCYRTERWVEVLPIILLGLRSAPADDSGFAPAALVFGTALRLPGELFAGSSQRTDSDTTDFAQQLRSHFEQFRPSQARLHGQPKIFVHPELHSCSHVFVRKEGLLKSLQPFYEGPFAVIARHEKFFHVDQNGRKDKVSIDRLKPAFTSNNDVQPTSPHHTPTPPHKPSAPPESPAAPHQTTTTKSGRRIRFPGKFANFHTAALEGE</sequence>
<reference evidence="3" key="1">
    <citation type="journal article" date="2016" name="Sci. Rep.">
        <title>Molecular characterization of firefly nuptial gifts: a multi-omics approach sheds light on postcopulatory sexual selection.</title>
        <authorList>
            <person name="Al-Wathiqui N."/>
            <person name="Fallon T.R."/>
            <person name="South A."/>
            <person name="Weng J.K."/>
            <person name="Lewis S.M."/>
        </authorList>
    </citation>
    <scope>NUCLEOTIDE SEQUENCE</scope>
</reference>
<dbReference type="InterPro" id="IPR041588">
    <property type="entry name" value="Integrase_H2C2"/>
</dbReference>
<dbReference type="InterPro" id="IPR001584">
    <property type="entry name" value="Integrase_cat-core"/>
</dbReference>
<dbReference type="GO" id="GO:0003676">
    <property type="term" value="F:nucleic acid binding"/>
    <property type="evidence" value="ECO:0007669"/>
    <property type="project" value="InterPro"/>
</dbReference>
<protein>
    <recommendedName>
        <fullName evidence="2">Integrase catalytic domain-containing protein</fullName>
    </recommendedName>
</protein>
<dbReference type="Pfam" id="PF17921">
    <property type="entry name" value="Integrase_H2C2"/>
    <property type="match status" value="1"/>
</dbReference>
<feature type="compositionally biased region" description="Pro residues" evidence="1">
    <location>
        <begin position="400"/>
        <end position="414"/>
    </location>
</feature>
<evidence type="ECO:0000313" key="3">
    <source>
        <dbReference type="EMBL" id="JAV64252.1"/>
    </source>
</evidence>
<dbReference type="PANTHER" id="PTHR38681">
    <property type="entry name" value="RETROVIRUS-RELATED POL POLYPROTEIN FROM TRANSPOSON 412-LIKE PROTEIN-RELATED"/>
    <property type="match status" value="1"/>
</dbReference>
<feature type="domain" description="Integrase catalytic" evidence="2">
    <location>
        <begin position="114"/>
        <end position="240"/>
    </location>
</feature>
<dbReference type="FunFam" id="3.30.420.10:FF:000032">
    <property type="entry name" value="Retrovirus-related Pol polyprotein from transposon 297-like Protein"/>
    <property type="match status" value="1"/>
</dbReference>
<dbReference type="EMBL" id="GEZM01075135">
    <property type="protein sequence ID" value="JAV64252.1"/>
    <property type="molecule type" value="Transcribed_RNA"/>
</dbReference>
<dbReference type="EMBL" id="GEZM01075138">
    <property type="protein sequence ID" value="JAV64249.1"/>
    <property type="molecule type" value="Transcribed_RNA"/>
</dbReference>
<dbReference type="InterPro" id="IPR012337">
    <property type="entry name" value="RNaseH-like_sf"/>
</dbReference>
<accession>A0A1Y1KS72</accession>
<dbReference type="PANTHER" id="PTHR38681:SF1">
    <property type="entry name" value="RETROVIRUS-RELATED POL POLYPROTEIN FROM TRANSPOSON 412-LIKE PROTEIN"/>
    <property type="match status" value="1"/>
</dbReference>
<feature type="region of interest" description="Disordered" evidence="1">
    <location>
        <begin position="386"/>
        <end position="432"/>
    </location>
</feature>
<evidence type="ECO:0000259" key="2">
    <source>
        <dbReference type="PROSITE" id="PS50994"/>
    </source>
</evidence>
<dbReference type="InterPro" id="IPR036397">
    <property type="entry name" value="RNaseH_sf"/>
</dbReference>
<organism evidence="3">
    <name type="scientific">Photinus pyralis</name>
    <name type="common">Common eastern firefly</name>
    <name type="synonym">Lampyris pyralis</name>
    <dbReference type="NCBI Taxonomy" id="7054"/>
    <lineage>
        <taxon>Eukaryota</taxon>
        <taxon>Metazoa</taxon>
        <taxon>Ecdysozoa</taxon>
        <taxon>Arthropoda</taxon>
        <taxon>Hexapoda</taxon>
        <taxon>Insecta</taxon>
        <taxon>Pterygota</taxon>
        <taxon>Neoptera</taxon>
        <taxon>Endopterygota</taxon>
        <taxon>Coleoptera</taxon>
        <taxon>Polyphaga</taxon>
        <taxon>Elateriformia</taxon>
        <taxon>Elateroidea</taxon>
        <taxon>Lampyridae</taxon>
        <taxon>Lampyrinae</taxon>
        <taxon>Photinus</taxon>
    </lineage>
</organism>
<dbReference type="Gene3D" id="3.30.420.10">
    <property type="entry name" value="Ribonuclease H-like superfamily/Ribonuclease H"/>
    <property type="match status" value="1"/>
</dbReference>
<dbReference type="Gene3D" id="1.10.340.70">
    <property type="match status" value="1"/>
</dbReference>
<dbReference type="SUPFAM" id="SSF53098">
    <property type="entry name" value="Ribonuclease H-like"/>
    <property type="match status" value="1"/>
</dbReference>
<dbReference type="AlphaFoldDB" id="A0A1Y1KS72"/>
<dbReference type="GO" id="GO:0015074">
    <property type="term" value="P:DNA integration"/>
    <property type="evidence" value="ECO:0007669"/>
    <property type="project" value="InterPro"/>
</dbReference>
<evidence type="ECO:0000256" key="1">
    <source>
        <dbReference type="SAM" id="MobiDB-lite"/>
    </source>
</evidence>
<dbReference type="PROSITE" id="PS50994">
    <property type="entry name" value="INTEGRASE"/>
    <property type="match status" value="1"/>
</dbReference>